<comment type="caution">
    <text evidence="2">The sequence shown here is derived from an EMBL/GenBank/DDBJ whole genome shotgun (WGS) entry which is preliminary data.</text>
</comment>
<protein>
    <recommendedName>
        <fullName evidence="1">Reverse transcriptase zinc-binding domain-containing protein</fullName>
    </recommendedName>
</protein>
<feature type="domain" description="Reverse transcriptase zinc-binding" evidence="1">
    <location>
        <begin position="62"/>
        <end position="148"/>
    </location>
</feature>
<dbReference type="EMBL" id="JAAIUW010000006">
    <property type="protein sequence ID" value="KAF7826982.1"/>
    <property type="molecule type" value="Genomic_DNA"/>
</dbReference>
<gene>
    <name evidence="2" type="ORF">G2W53_018146</name>
</gene>
<dbReference type="OrthoDB" id="1422167at2759"/>
<proteinExistence type="predicted"/>
<evidence type="ECO:0000313" key="2">
    <source>
        <dbReference type="EMBL" id="KAF7826982.1"/>
    </source>
</evidence>
<sequence>MSHEDEEATVALFTTASGAWNWGVFENLIPPEICLKVRSIPPPSNDDSEDKPVWSLSKDGNFSTKSAYMLIKGEQDLEDVDVWKKIWKWKGPEKIKYFMWLCVKDRVLTNVNRRRRNLSLSDLCPRCRVCSESVLHMVRDCNYARNVWLRLVRPNMWPRFFNCFMIRLVTAVEWLETVRANSLRVSLVVLEPARCYRRSSRAFSMVWKLPGTWELGKLYWRVTRLWRLSLSAMGSRVPIPIVPF</sequence>
<evidence type="ECO:0000259" key="1">
    <source>
        <dbReference type="Pfam" id="PF13966"/>
    </source>
</evidence>
<dbReference type="InterPro" id="IPR026960">
    <property type="entry name" value="RVT-Znf"/>
</dbReference>
<name>A0A834TS47_9FABA</name>
<organism evidence="2 3">
    <name type="scientific">Senna tora</name>
    <dbReference type="NCBI Taxonomy" id="362788"/>
    <lineage>
        <taxon>Eukaryota</taxon>
        <taxon>Viridiplantae</taxon>
        <taxon>Streptophyta</taxon>
        <taxon>Embryophyta</taxon>
        <taxon>Tracheophyta</taxon>
        <taxon>Spermatophyta</taxon>
        <taxon>Magnoliopsida</taxon>
        <taxon>eudicotyledons</taxon>
        <taxon>Gunneridae</taxon>
        <taxon>Pentapetalae</taxon>
        <taxon>rosids</taxon>
        <taxon>fabids</taxon>
        <taxon>Fabales</taxon>
        <taxon>Fabaceae</taxon>
        <taxon>Caesalpinioideae</taxon>
        <taxon>Cassia clade</taxon>
        <taxon>Senna</taxon>
    </lineage>
</organism>
<accession>A0A834TS47</accession>
<evidence type="ECO:0000313" key="3">
    <source>
        <dbReference type="Proteomes" id="UP000634136"/>
    </source>
</evidence>
<dbReference type="Pfam" id="PF13966">
    <property type="entry name" value="zf-RVT"/>
    <property type="match status" value="1"/>
</dbReference>
<dbReference type="AlphaFoldDB" id="A0A834TS47"/>
<reference evidence="2" key="1">
    <citation type="submission" date="2020-09" db="EMBL/GenBank/DDBJ databases">
        <title>Genome-Enabled Discovery of Anthraquinone Biosynthesis in Senna tora.</title>
        <authorList>
            <person name="Kang S.-H."/>
            <person name="Pandey R.P."/>
            <person name="Lee C.-M."/>
            <person name="Sim J.-S."/>
            <person name="Jeong J.-T."/>
            <person name="Choi B.-S."/>
            <person name="Jung M."/>
            <person name="Ginzburg D."/>
            <person name="Zhao K."/>
            <person name="Won S.Y."/>
            <person name="Oh T.-J."/>
            <person name="Yu Y."/>
            <person name="Kim N.-H."/>
            <person name="Lee O.R."/>
            <person name="Lee T.-H."/>
            <person name="Bashyal P."/>
            <person name="Kim T.-S."/>
            <person name="Lee W.-H."/>
            <person name="Kawkins C."/>
            <person name="Kim C.-K."/>
            <person name="Kim J.S."/>
            <person name="Ahn B.O."/>
            <person name="Rhee S.Y."/>
            <person name="Sohng J.K."/>
        </authorList>
    </citation>
    <scope>NUCLEOTIDE SEQUENCE</scope>
    <source>
        <tissue evidence="2">Leaf</tissue>
    </source>
</reference>
<dbReference type="Proteomes" id="UP000634136">
    <property type="component" value="Unassembled WGS sequence"/>
</dbReference>
<keyword evidence="3" id="KW-1185">Reference proteome</keyword>